<evidence type="ECO:0000256" key="1">
    <source>
        <dbReference type="SAM" id="MobiDB-lite"/>
    </source>
</evidence>
<dbReference type="OrthoDB" id="2686745at2759"/>
<evidence type="ECO:0000313" key="3">
    <source>
        <dbReference type="Proteomes" id="UP001148786"/>
    </source>
</evidence>
<name>A0A9W8MSW2_9AGAR</name>
<dbReference type="Proteomes" id="UP001148786">
    <property type="component" value="Unassembled WGS sequence"/>
</dbReference>
<accession>A0A9W8MSW2</accession>
<protein>
    <submittedName>
        <fullName evidence="2">Uncharacterized protein</fullName>
    </submittedName>
</protein>
<organism evidence="2 3">
    <name type="scientific">Agrocybe chaxingu</name>
    <dbReference type="NCBI Taxonomy" id="84603"/>
    <lineage>
        <taxon>Eukaryota</taxon>
        <taxon>Fungi</taxon>
        <taxon>Dikarya</taxon>
        <taxon>Basidiomycota</taxon>
        <taxon>Agaricomycotina</taxon>
        <taxon>Agaricomycetes</taxon>
        <taxon>Agaricomycetidae</taxon>
        <taxon>Agaricales</taxon>
        <taxon>Agaricineae</taxon>
        <taxon>Strophariaceae</taxon>
        <taxon>Agrocybe</taxon>
    </lineage>
</organism>
<dbReference type="EMBL" id="JANKHO010001551">
    <property type="protein sequence ID" value="KAJ3500744.1"/>
    <property type="molecule type" value="Genomic_DNA"/>
</dbReference>
<reference evidence="2" key="1">
    <citation type="submission" date="2022-07" db="EMBL/GenBank/DDBJ databases">
        <title>Genome Sequence of Agrocybe chaxingu.</title>
        <authorList>
            <person name="Buettner E."/>
        </authorList>
    </citation>
    <scope>NUCLEOTIDE SEQUENCE</scope>
    <source>
        <strain evidence="2">MP-N11</strain>
    </source>
</reference>
<sequence>MNSAGLPPVITPRIDFAVEWAQPFDNPGHDDANSIAADSNNSYEDAMLASEIEADNDIPNTEENKKIPKPPGEPGRPNSGGYNIESELRGWTPALIADVNQLVKRKADEHLEIGRSYSRQRPADITTVCLLIKKEFPVVNKYQNYWPIRDMLKLYLKYMAEKEKKEGAGVDMLLDTALEDTLKKGEAPGTIVVRGDLDELGLGSKGSIDTSIS</sequence>
<evidence type="ECO:0000313" key="2">
    <source>
        <dbReference type="EMBL" id="KAJ3500744.1"/>
    </source>
</evidence>
<feature type="region of interest" description="Disordered" evidence="1">
    <location>
        <begin position="22"/>
        <end position="84"/>
    </location>
</feature>
<comment type="caution">
    <text evidence="2">The sequence shown here is derived from an EMBL/GenBank/DDBJ whole genome shotgun (WGS) entry which is preliminary data.</text>
</comment>
<keyword evidence="3" id="KW-1185">Reference proteome</keyword>
<dbReference type="AlphaFoldDB" id="A0A9W8MSW2"/>
<gene>
    <name evidence="2" type="ORF">NLJ89_g9655</name>
</gene>
<proteinExistence type="predicted"/>